<dbReference type="GO" id="GO:0030246">
    <property type="term" value="F:carbohydrate binding"/>
    <property type="evidence" value="ECO:0007669"/>
    <property type="project" value="UniProtKB-ARBA"/>
</dbReference>
<feature type="signal peptide" evidence="4">
    <location>
        <begin position="1"/>
        <end position="23"/>
    </location>
</feature>
<evidence type="ECO:0000256" key="2">
    <source>
        <dbReference type="ARBA" id="ARBA00007639"/>
    </source>
</evidence>
<organism evidence="6">
    <name type="scientific">uncultured Pleomorphomonas sp</name>
    <dbReference type="NCBI Taxonomy" id="442121"/>
    <lineage>
        <taxon>Bacteria</taxon>
        <taxon>Pseudomonadati</taxon>
        <taxon>Pseudomonadota</taxon>
        <taxon>Alphaproteobacteria</taxon>
        <taxon>Hyphomicrobiales</taxon>
        <taxon>Pleomorphomonadaceae</taxon>
        <taxon>Pleomorphomonas</taxon>
        <taxon>environmental samples</taxon>
    </lineage>
</organism>
<dbReference type="PANTHER" id="PTHR46847">
    <property type="entry name" value="D-ALLOSE-BINDING PERIPLASMIC PROTEIN-RELATED"/>
    <property type="match status" value="1"/>
</dbReference>
<comment type="similarity">
    <text evidence="2">Belongs to the bacterial solute-binding protein 2 family.</text>
</comment>
<feature type="chain" id="PRO_5013279007" evidence="4">
    <location>
        <begin position="24"/>
        <end position="326"/>
    </location>
</feature>
<evidence type="ECO:0000313" key="6">
    <source>
        <dbReference type="EMBL" id="SCM75073.1"/>
    </source>
</evidence>
<reference evidence="6" key="1">
    <citation type="submission" date="2016-08" db="EMBL/GenBank/DDBJ databases">
        <authorList>
            <person name="Seilhamer J.J."/>
        </authorList>
    </citation>
    <scope>NUCLEOTIDE SEQUENCE</scope>
    <source>
        <strain evidence="6">86</strain>
    </source>
</reference>
<name>A0A212LBY5_9HYPH</name>
<comment type="subcellular location">
    <subcellularLocation>
        <location evidence="1">Cell envelope</location>
    </subcellularLocation>
</comment>
<dbReference type="InterPro" id="IPR028082">
    <property type="entry name" value="Peripla_BP_I"/>
</dbReference>
<sequence length="326" mass="34307">MKKLIIGLCAATALALVTGSAFAKDPVEVTVIIKATNSEFWQAVLVGAQNYAKEHEGVTVTTNGPPSEADIEQQVSILEDTVSRGPHGIVISSTSSEATVPAIERAMDQGIPVVTIDNRVKTDKVTSFLATDNVAGGKMAAQQMVEQLKAAGKPLEGKVALISSMAGVQVLIDRDTGFEEGLKEYAPGLTLMTPRYVNNDIFTAVNTAQDLVLSNPDLVGIFADNNTTGSGVAKVLSETGKQDAIVAVAFDSDPQEVEALRSGALKALVVQDPYGMGYKGVDSVIRALAGEKLPAYVDTGANIVTKANMDEETYKNLLDPLGRAIK</sequence>
<proteinExistence type="inferred from homology"/>
<dbReference type="AlphaFoldDB" id="A0A212LBY5"/>
<evidence type="ECO:0000256" key="1">
    <source>
        <dbReference type="ARBA" id="ARBA00004196"/>
    </source>
</evidence>
<keyword evidence="3 4" id="KW-0732">Signal</keyword>
<dbReference type="Gene3D" id="3.40.50.2300">
    <property type="match status" value="2"/>
</dbReference>
<protein>
    <submittedName>
        <fullName evidence="6">Periplasmic binding protein/LacI transcriptional regulator</fullName>
    </submittedName>
</protein>
<evidence type="ECO:0000259" key="5">
    <source>
        <dbReference type="Pfam" id="PF13407"/>
    </source>
</evidence>
<gene>
    <name evidence="6" type="ORF">KL86PLE_130474</name>
</gene>
<dbReference type="InterPro" id="IPR025997">
    <property type="entry name" value="SBP_2_dom"/>
</dbReference>
<evidence type="ECO:0000256" key="4">
    <source>
        <dbReference type="SAM" id="SignalP"/>
    </source>
</evidence>
<evidence type="ECO:0000256" key="3">
    <source>
        <dbReference type="ARBA" id="ARBA00022729"/>
    </source>
</evidence>
<dbReference type="EMBL" id="FMJD01000005">
    <property type="protein sequence ID" value="SCM75073.1"/>
    <property type="molecule type" value="Genomic_DNA"/>
</dbReference>
<accession>A0A212LBY5</accession>
<feature type="domain" description="Periplasmic binding protein" evidence="5">
    <location>
        <begin position="30"/>
        <end position="292"/>
    </location>
</feature>
<dbReference type="CDD" id="cd20008">
    <property type="entry name" value="PBP1_ABC_sugar_binding-like"/>
    <property type="match status" value="1"/>
</dbReference>
<dbReference type="SUPFAM" id="SSF53822">
    <property type="entry name" value="Periplasmic binding protein-like I"/>
    <property type="match status" value="1"/>
</dbReference>
<dbReference type="RefSeq" id="WP_100079211.1">
    <property type="nucleotide sequence ID" value="NZ_LT608334.1"/>
</dbReference>
<dbReference type="PANTHER" id="PTHR46847:SF1">
    <property type="entry name" value="D-ALLOSE-BINDING PERIPLASMIC PROTEIN-RELATED"/>
    <property type="match status" value="1"/>
</dbReference>
<dbReference type="GO" id="GO:0030313">
    <property type="term" value="C:cell envelope"/>
    <property type="evidence" value="ECO:0007669"/>
    <property type="project" value="UniProtKB-SubCell"/>
</dbReference>
<dbReference type="Pfam" id="PF13407">
    <property type="entry name" value="Peripla_BP_4"/>
    <property type="match status" value="1"/>
</dbReference>